<feature type="compositionally biased region" description="Basic and acidic residues" evidence="1">
    <location>
        <begin position="70"/>
        <end position="81"/>
    </location>
</feature>
<name>A0ABR3DC66_NEUIN</name>
<gene>
    <name evidence="2" type="ORF">QR685DRAFT_248839</name>
</gene>
<accession>A0ABR3DC66</accession>
<evidence type="ECO:0000256" key="1">
    <source>
        <dbReference type="SAM" id="MobiDB-lite"/>
    </source>
</evidence>
<evidence type="ECO:0000313" key="2">
    <source>
        <dbReference type="EMBL" id="KAL0470267.1"/>
    </source>
</evidence>
<protein>
    <submittedName>
        <fullName evidence="2">Uncharacterized protein</fullName>
    </submittedName>
</protein>
<proteinExistence type="predicted"/>
<dbReference type="EMBL" id="JAVLET010000004">
    <property type="protein sequence ID" value="KAL0470267.1"/>
    <property type="molecule type" value="Genomic_DNA"/>
</dbReference>
<feature type="region of interest" description="Disordered" evidence="1">
    <location>
        <begin position="1"/>
        <end position="81"/>
    </location>
</feature>
<dbReference type="Proteomes" id="UP001451303">
    <property type="component" value="Unassembled WGS sequence"/>
</dbReference>
<evidence type="ECO:0000313" key="3">
    <source>
        <dbReference type="Proteomes" id="UP001451303"/>
    </source>
</evidence>
<feature type="compositionally biased region" description="Basic and acidic residues" evidence="1">
    <location>
        <begin position="1"/>
        <end position="16"/>
    </location>
</feature>
<organism evidence="2 3">
    <name type="scientific">Neurospora intermedia</name>
    <dbReference type="NCBI Taxonomy" id="5142"/>
    <lineage>
        <taxon>Eukaryota</taxon>
        <taxon>Fungi</taxon>
        <taxon>Dikarya</taxon>
        <taxon>Ascomycota</taxon>
        <taxon>Pezizomycotina</taxon>
        <taxon>Sordariomycetes</taxon>
        <taxon>Sordariomycetidae</taxon>
        <taxon>Sordariales</taxon>
        <taxon>Sordariaceae</taxon>
        <taxon>Neurospora</taxon>
    </lineage>
</organism>
<sequence length="81" mass="9361">MSERATDEVMQGKRESGSSQDEKEEDAYQGDGIDSSSNWRHLNESSQAQTIKGRNRVTGNSHFPRHRKQGKYEQRHQEGKR</sequence>
<keyword evidence="3" id="KW-1185">Reference proteome</keyword>
<reference evidence="2 3" key="1">
    <citation type="submission" date="2023-09" db="EMBL/GenBank/DDBJ databases">
        <title>Multi-omics analysis of a traditional fermented food reveals byproduct-associated fungal strains for waste-to-food upcycling.</title>
        <authorList>
            <consortium name="Lawrence Berkeley National Laboratory"/>
            <person name="Rekdal V.M."/>
            <person name="Villalobos-Escobedo J.M."/>
            <person name="Rodriguez-Valeron N."/>
            <person name="Garcia M.O."/>
            <person name="Vasquez D.P."/>
            <person name="Damayanti I."/>
            <person name="Sorensen P.M."/>
            <person name="Baidoo E.E."/>
            <person name="De Carvalho A.C."/>
            <person name="Riley R."/>
            <person name="Lipzen A."/>
            <person name="He G."/>
            <person name="Yan M."/>
            <person name="Haridas S."/>
            <person name="Daum C."/>
            <person name="Yoshinaga Y."/>
            <person name="Ng V."/>
            <person name="Grigoriev I.V."/>
            <person name="Munk R."/>
            <person name="Nuraida L."/>
            <person name="Wijaya C.H."/>
            <person name="Morales P.-C."/>
            <person name="Keasling J.D."/>
        </authorList>
    </citation>
    <scope>NUCLEOTIDE SEQUENCE [LARGE SCALE GENOMIC DNA]</scope>
    <source>
        <strain evidence="2 3">FGSC 2613</strain>
    </source>
</reference>
<comment type="caution">
    <text evidence="2">The sequence shown here is derived from an EMBL/GenBank/DDBJ whole genome shotgun (WGS) entry which is preliminary data.</text>
</comment>
<feature type="compositionally biased region" description="Polar residues" evidence="1">
    <location>
        <begin position="34"/>
        <end position="61"/>
    </location>
</feature>